<dbReference type="Gene3D" id="3.20.20.10">
    <property type="entry name" value="Alanine racemase"/>
    <property type="match status" value="1"/>
</dbReference>
<proteinExistence type="inferred from homology"/>
<comment type="similarity">
    <text evidence="2">Belongs to the Orn/Lys/Arg decarboxylase class-II family.</text>
</comment>
<dbReference type="PaxDb" id="1123384-AJ81_05700"/>
<keyword evidence="3 8" id="KW-0663">Pyridoxal phosphate</keyword>
<evidence type="ECO:0000259" key="9">
    <source>
        <dbReference type="Pfam" id="PF02784"/>
    </source>
</evidence>
<keyword evidence="4" id="KW-0456">Lyase</keyword>
<dbReference type="InterPro" id="IPR022644">
    <property type="entry name" value="De-COase2_N"/>
</dbReference>
<dbReference type="InterPro" id="IPR029066">
    <property type="entry name" value="PLP-binding_barrel"/>
</dbReference>
<protein>
    <recommendedName>
        <fullName evidence="6">ornithine decarboxylase</fullName>
        <ecNumber evidence="6">4.1.1.17</ecNumber>
    </recommendedName>
</protein>
<dbReference type="PRINTS" id="PR01179">
    <property type="entry name" value="ODADCRBXLASE"/>
</dbReference>
<evidence type="ECO:0000256" key="4">
    <source>
        <dbReference type="ARBA" id="ARBA00023239"/>
    </source>
</evidence>
<dbReference type="FunFam" id="3.20.20.10:FF:000008">
    <property type="entry name" value="Ornithine decarboxylase"/>
    <property type="match status" value="1"/>
</dbReference>
<dbReference type="SUPFAM" id="SSF50621">
    <property type="entry name" value="Alanine racemase C-terminal domain-like"/>
    <property type="match status" value="1"/>
</dbReference>
<name>A0A0X1KRH4_9THEM</name>
<dbReference type="PRINTS" id="PR01182">
    <property type="entry name" value="ORNDCRBXLASE"/>
</dbReference>
<dbReference type="PANTHER" id="PTHR11482:SF6">
    <property type="entry name" value="ORNITHINE DECARBOXYLASE 1-RELATED"/>
    <property type="match status" value="1"/>
</dbReference>
<evidence type="ECO:0000256" key="5">
    <source>
        <dbReference type="ARBA" id="ARBA00034115"/>
    </source>
</evidence>
<dbReference type="PROSITE" id="PS00878">
    <property type="entry name" value="ODR_DC_2_1"/>
    <property type="match status" value="1"/>
</dbReference>
<dbReference type="SUPFAM" id="SSF51419">
    <property type="entry name" value="PLP-binding barrel"/>
    <property type="match status" value="1"/>
</dbReference>
<feature type="domain" description="Orn/DAP/Arg decarboxylase 2 N-terminal" evidence="9">
    <location>
        <begin position="25"/>
        <end position="260"/>
    </location>
</feature>
<dbReference type="Pfam" id="PF02784">
    <property type="entry name" value="Orn_Arg_deC_N"/>
    <property type="match status" value="1"/>
</dbReference>
<dbReference type="PATRIC" id="fig|1123384.7.peg.1129"/>
<dbReference type="Proteomes" id="UP000077469">
    <property type="component" value="Chromosome"/>
</dbReference>
<dbReference type="OrthoDB" id="9802241at2"/>
<dbReference type="InterPro" id="IPR002433">
    <property type="entry name" value="Orn_de-COase"/>
</dbReference>
<comment type="pathway">
    <text evidence="5">Amine and polyamine biosynthesis; putrescine biosynthesis via L-ornithine pathway; putrescine from L-ornithine: step 1/1.</text>
</comment>
<dbReference type="Gene3D" id="2.40.37.10">
    <property type="entry name" value="Lyase, Ornithine Decarboxylase, Chain A, domain 1"/>
    <property type="match status" value="1"/>
</dbReference>
<dbReference type="RefSeq" id="WP_031505159.1">
    <property type="nucleotide sequence ID" value="NC_022795.1"/>
</dbReference>
<dbReference type="InterPro" id="IPR022657">
    <property type="entry name" value="De-COase2_CS"/>
</dbReference>
<evidence type="ECO:0000256" key="8">
    <source>
        <dbReference type="PIRSR" id="PIRSR600183-50"/>
    </source>
</evidence>
<dbReference type="InterPro" id="IPR000183">
    <property type="entry name" value="Orn/DAP/Arg_de-COase"/>
</dbReference>
<evidence type="ECO:0000313" key="10">
    <source>
        <dbReference type="EMBL" id="AJC73774.1"/>
    </source>
</evidence>
<organism evidence="10 11">
    <name type="scientific">Pseudothermotoga hypogea DSM 11164 = NBRC 106472</name>
    <dbReference type="NCBI Taxonomy" id="1123384"/>
    <lineage>
        <taxon>Bacteria</taxon>
        <taxon>Thermotogati</taxon>
        <taxon>Thermotogota</taxon>
        <taxon>Thermotogae</taxon>
        <taxon>Thermotogales</taxon>
        <taxon>Thermotogaceae</taxon>
        <taxon>Pseudothermotoga</taxon>
    </lineage>
</organism>
<comment type="cofactor">
    <cofactor evidence="1 8">
        <name>pyridoxal 5'-phosphate</name>
        <dbReference type="ChEBI" id="CHEBI:597326"/>
    </cofactor>
</comment>
<sequence length="379" mass="42394">MTVNELVRKAAKKLETPFLLIDLDIVEENYRKLANAIPDCRIFYAVKANSHPRIIERLRDLGSSFDVASVGEINKLLSLNVTPDRMIFANPIKREKDIAYAYDIGLNLFAADSPMELEKIAENAPGSQVVIRVAVENRHSDWPLSRKFGADPMTAVQLIEQAARLRLKPVGVSFHVGSQNYDPKSWWNAIESVARVFYWAEKLHGINLNVLDIGGGIPVKHVKPIPTVDEIGNIVEQAINEYLGGVKDLQIFAEPGRSMVGDSAILVTRVLLRCQRGSEEWVYIDAGVFHGLMETIENFRYEIVVEGKEDEQKMPFVLAGPTCDSVDKVYDDAMLPYNITLDDIVYFINAGAYTVEYATNFNGIPGPKVYFVQDLASTI</sequence>
<dbReference type="GO" id="GO:0033387">
    <property type="term" value="P:putrescine biosynthetic process from arginine, via ornithine"/>
    <property type="evidence" value="ECO:0007669"/>
    <property type="project" value="TreeGrafter"/>
</dbReference>
<dbReference type="CDD" id="cd00622">
    <property type="entry name" value="PLPDE_III_ODC"/>
    <property type="match status" value="1"/>
</dbReference>
<keyword evidence="11" id="KW-1185">Reference proteome</keyword>
<dbReference type="AlphaFoldDB" id="A0A0X1KRH4"/>
<comment type="catalytic activity">
    <reaction evidence="7">
        <text>L-ornithine + H(+) = putrescine + CO2</text>
        <dbReference type="Rhea" id="RHEA:22964"/>
        <dbReference type="ChEBI" id="CHEBI:15378"/>
        <dbReference type="ChEBI" id="CHEBI:16526"/>
        <dbReference type="ChEBI" id="CHEBI:46911"/>
        <dbReference type="ChEBI" id="CHEBI:326268"/>
        <dbReference type="EC" id="4.1.1.17"/>
    </reaction>
</comment>
<dbReference type="InterPro" id="IPR022653">
    <property type="entry name" value="De-COase2_pyr-phos_BS"/>
</dbReference>
<dbReference type="EMBL" id="CP007141">
    <property type="protein sequence ID" value="AJC73774.1"/>
    <property type="molecule type" value="Genomic_DNA"/>
</dbReference>
<feature type="active site" description="Proton donor" evidence="8">
    <location>
        <position position="323"/>
    </location>
</feature>
<evidence type="ECO:0000256" key="1">
    <source>
        <dbReference type="ARBA" id="ARBA00001933"/>
    </source>
</evidence>
<dbReference type="EC" id="4.1.1.17" evidence="6"/>
<evidence type="ECO:0000256" key="2">
    <source>
        <dbReference type="ARBA" id="ARBA00008872"/>
    </source>
</evidence>
<reference evidence="10" key="1">
    <citation type="submission" date="2014-01" db="EMBL/GenBank/DDBJ databases">
        <title>Genome sequencing of Thermotog hypogea.</title>
        <authorList>
            <person name="Zhang X."/>
            <person name="Alvare G."/>
            <person name="Fristensky B."/>
            <person name="Chen L."/>
            <person name="Suen T."/>
            <person name="Chen Q."/>
            <person name="Ma K."/>
        </authorList>
    </citation>
    <scope>NUCLEOTIDE SEQUENCE [LARGE SCALE GENOMIC DNA]</scope>
    <source>
        <strain evidence="10">DSM 11164</strain>
    </source>
</reference>
<dbReference type="InterPro" id="IPR009006">
    <property type="entry name" value="Ala_racemase/Decarboxylase_C"/>
</dbReference>
<dbReference type="GO" id="GO:0005737">
    <property type="term" value="C:cytoplasm"/>
    <property type="evidence" value="ECO:0007669"/>
    <property type="project" value="TreeGrafter"/>
</dbReference>
<dbReference type="PROSITE" id="PS00879">
    <property type="entry name" value="ODR_DC_2_2"/>
    <property type="match status" value="1"/>
</dbReference>
<evidence type="ECO:0000256" key="3">
    <source>
        <dbReference type="ARBA" id="ARBA00022898"/>
    </source>
</evidence>
<dbReference type="GO" id="GO:0004586">
    <property type="term" value="F:ornithine decarboxylase activity"/>
    <property type="evidence" value="ECO:0007669"/>
    <property type="project" value="UniProtKB-EC"/>
</dbReference>
<evidence type="ECO:0000256" key="6">
    <source>
        <dbReference type="ARBA" id="ARBA00034138"/>
    </source>
</evidence>
<evidence type="ECO:0000313" key="11">
    <source>
        <dbReference type="Proteomes" id="UP000077469"/>
    </source>
</evidence>
<evidence type="ECO:0000256" key="7">
    <source>
        <dbReference type="ARBA" id="ARBA00049127"/>
    </source>
</evidence>
<accession>A0A0X1KRH4</accession>
<dbReference type="STRING" id="1123384.AJ81_05700"/>
<dbReference type="PANTHER" id="PTHR11482">
    <property type="entry name" value="ARGININE/DIAMINOPIMELATE/ORNITHINE DECARBOXYLASE"/>
    <property type="match status" value="1"/>
</dbReference>
<feature type="modified residue" description="N6-(pyridoxal phosphate)lysine" evidence="8">
    <location>
        <position position="47"/>
    </location>
</feature>
<dbReference type="KEGG" id="phy:AJ81_05700"/>
<gene>
    <name evidence="10" type="ORF">AJ81_05700</name>
</gene>